<name>A0ACB9HNQ3_9ASTR</name>
<dbReference type="EMBL" id="CM042028">
    <property type="protein sequence ID" value="KAI3797252.1"/>
    <property type="molecule type" value="Genomic_DNA"/>
</dbReference>
<protein>
    <submittedName>
        <fullName evidence="1">Uncharacterized protein</fullName>
    </submittedName>
</protein>
<accession>A0ACB9HNQ3</accession>
<evidence type="ECO:0000313" key="1">
    <source>
        <dbReference type="EMBL" id="KAI3797252.1"/>
    </source>
</evidence>
<organism evidence="1 2">
    <name type="scientific">Smallanthus sonchifolius</name>
    <dbReference type="NCBI Taxonomy" id="185202"/>
    <lineage>
        <taxon>Eukaryota</taxon>
        <taxon>Viridiplantae</taxon>
        <taxon>Streptophyta</taxon>
        <taxon>Embryophyta</taxon>
        <taxon>Tracheophyta</taxon>
        <taxon>Spermatophyta</taxon>
        <taxon>Magnoliopsida</taxon>
        <taxon>eudicotyledons</taxon>
        <taxon>Gunneridae</taxon>
        <taxon>Pentapetalae</taxon>
        <taxon>asterids</taxon>
        <taxon>campanulids</taxon>
        <taxon>Asterales</taxon>
        <taxon>Asteraceae</taxon>
        <taxon>Asteroideae</taxon>
        <taxon>Heliantheae alliance</taxon>
        <taxon>Millerieae</taxon>
        <taxon>Smallanthus</taxon>
    </lineage>
</organism>
<gene>
    <name evidence="1" type="ORF">L1987_32507</name>
</gene>
<reference evidence="1 2" key="2">
    <citation type="journal article" date="2022" name="Mol. Ecol. Resour.">
        <title>The genomes of chicory, endive, great burdock and yacon provide insights into Asteraceae paleo-polyploidization history and plant inulin production.</title>
        <authorList>
            <person name="Fan W."/>
            <person name="Wang S."/>
            <person name="Wang H."/>
            <person name="Wang A."/>
            <person name="Jiang F."/>
            <person name="Liu H."/>
            <person name="Zhao H."/>
            <person name="Xu D."/>
            <person name="Zhang Y."/>
        </authorList>
    </citation>
    <scope>NUCLEOTIDE SEQUENCE [LARGE SCALE GENOMIC DNA]</scope>
    <source>
        <strain evidence="2">cv. Yunnan</strain>
        <tissue evidence="1">Leaves</tissue>
    </source>
</reference>
<dbReference type="Proteomes" id="UP001056120">
    <property type="component" value="Linkage Group LG11"/>
</dbReference>
<evidence type="ECO:0000313" key="2">
    <source>
        <dbReference type="Proteomes" id="UP001056120"/>
    </source>
</evidence>
<proteinExistence type="predicted"/>
<comment type="caution">
    <text evidence="1">The sequence shown here is derived from an EMBL/GenBank/DDBJ whole genome shotgun (WGS) entry which is preliminary data.</text>
</comment>
<reference evidence="2" key="1">
    <citation type="journal article" date="2022" name="Mol. Ecol. Resour.">
        <title>The genomes of chicory, endive, great burdock and yacon provide insights into Asteraceae palaeo-polyploidization history and plant inulin production.</title>
        <authorList>
            <person name="Fan W."/>
            <person name="Wang S."/>
            <person name="Wang H."/>
            <person name="Wang A."/>
            <person name="Jiang F."/>
            <person name="Liu H."/>
            <person name="Zhao H."/>
            <person name="Xu D."/>
            <person name="Zhang Y."/>
        </authorList>
    </citation>
    <scope>NUCLEOTIDE SEQUENCE [LARGE SCALE GENOMIC DNA]</scope>
    <source>
        <strain evidence="2">cv. Yunnan</strain>
    </source>
</reference>
<keyword evidence="2" id="KW-1185">Reference proteome</keyword>
<sequence length="118" mass="13701">MNNYYPKSMINLFTACLSIKEQQDNIPYPRDDEEQINIVAPSVITAEKHDIFQEENEEEDVDYLETESDREKAPINKHHKAILQKRKAIGNPPPKNYSQHNDEFNDADYDLLADPAPK</sequence>